<evidence type="ECO:0000313" key="2">
    <source>
        <dbReference type="Proteomes" id="UP000067444"/>
    </source>
</evidence>
<dbReference type="Proteomes" id="UP000067444">
    <property type="component" value="Chromosome"/>
</dbReference>
<dbReference type="KEGG" id="otm:OSB_05140"/>
<organism evidence="1 2">
    <name type="scientific">Octadecabacter temperatus</name>
    <dbReference type="NCBI Taxonomy" id="1458307"/>
    <lineage>
        <taxon>Bacteria</taxon>
        <taxon>Pseudomonadati</taxon>
        <taxon>Pseudomonadota</taxon>
        <taxon>Alphaproteobacteria</taxon>
        <taxon>Rhodobacterales</taxon>
        <taxon>Roseobacteraceae</taxon>
        <taxon>Octadecabacter</taxon>
    </lineage>
</organism>
<dbReference type="STRING" id="1458307.OSB_05140"/>
<keyword evidence="2" id="KW-1185">Reference proteome</keyword>
<dbReference type="EMBL" id="CP012160">
    <property type="protein sequence ID" value="AKS45077.1"/>
    <property type="molecule type" value="Genomic_DNA"/>
</dbReference>
<dbReference type="Pfam" id="PF13376">
    <property type="entry name" value="OmdA"/>
    <property type="match status" value="1"/>
</dbReference>
<evidence type="ECO:0000313" key="1">
    <source>
        <dbReference type="EMBL" id="AKS45077.1"/>
    </source>
</evidence>
<dbReference type="AlphaFoldDB" id="A0A0K0Y2E5"/>
<accession>A0A0K0Y2E5</accession>
<gene>
    <name evidence="1" type="ORF">OSB_05140</name>
</gene>
<dbReference type="RefSeq" id="WP_049833501.1">
    <property type="nucleotide sequence ID" value="NZ_CP012160.1"/>
</dbReference>
<sequence length="81" mass="9211">MALTRDIHSMPAFVAEALAARGLRSAFDARPPYQQNDWTGWIAGAKREDTQQRRLEKMLSELAAGHGYMGMEWHPKPNKED</sequence>
<name>A0A0K0Y2E5_9RHOB</name>
<protein>
    <submittedName>
        <fullName evidence="1">Uncharacterized protein</fullName>
    </submittedName>
</protein>
<proteinExistence type="predicted"/>
<reference evidence="1 2" key="1">
    <citation type="journal article" date="2015" name="Genome Announc.">
        <title>Closed Genome Sequence of Octadecabacter temperatus SB1, the First Mesophilic Species of the Genus Octadecabacter.</title>
        <authorList>
            <person name="Voget S."/>
            <person name="Billerbeck S."/>
            <person name="Simon M."/>
            <person name="Daniel R."/>
        </authorList>
    </citation>
    <scope>NUCLEOTIDE SEQUENCE [LARGE SCALE GENOMIC DNA]</scope>
    <source>
        <strain evidence="1 2">SB1</strain>
    </source>
</reference>